<dbReference type="Proteomes" id="UP001627154">
    <property type="component" value="Unassembled WGS sequence"/>
</dbReference>
<feature type="domain" description="Beta-ketoacyl synthase-like N-terminal" evidence="9">
    <location>
        <begin position="5"/>
        <end position="116"/>
    </location>
</feature>
<evidence type="ECO:0000259" key="9">
    <source>
        <dbReference type="Pfam" id="PF00109"/>
    </source>
</evidence>
<evidence type="ECO:0000256" key="2">
    <source>
        <dbReference type="ARBA" id="ARBA00022516"/>
    </source>
</evidence>
<gene>
    <name evidence="10" type="ORF">TKK_011818</name>
</gene>
<dbReference type="GO" id="GO:0016491">
    <property type="term" value="F:oxidoreductase activity"/>
    <property type="evidence" value="ECO:0007669"/>
    <property type="project" value="UniProtKB-KW"/>
</dbReference>
<keyword evidence="3" id="KW-0276">Fatty acid metabolism</keyword>
<evidence type="ECO:0000313" key="10">
    <source>
        <dbReference type="EMBL" id="KAL3393530.1"/>
    </source>
</evidence>
<evidence type="ECO:0000256" key="8">
    <source>
        <dbReference type="ARBA" id="ARBA00023268"/>
    </source>
</evidence>
<evidence type="ECO:0000256" key="4">
    <source>
        <dbReference type="ARBA" id="ARBA00022857"/>
    </source>
</evidence>
<dbReference type="GO" id="GO:0006633">
    <property type="term" value="P:fatty acid biosynthetic process"/>
    <property type="evidence" value="ECO:0007669"/>
    <property type="project" value="UniProtKB-KW"/>
</dbReference>
<dbReference type="PANTHER" id="PTHR43775:SF7">
    <property type="entry name" value="FATTY ACID SYNTHASE"/>
    <property type="match status" value="1"/>
</dbReference>
<dbReference type="EMBL" id="JBJJXI010000096">
    <property type="protein sequence ID" value="KAL3393530.1"/>
    <property type="molecule type" value="Genomic_DNA"/>
</dbReference>
<dbReference type="InterPro" id="IPR014030">
    <property type="entry name" value="Ketoacyl_synth_N"/>
</dbReference>
<evidence type="ECO:0000313" key="11">
    <source>
        <dbReference type="Proteomes" id="UP001627154"/>
    </source>
</evidence>
<evidence type="ECO:0000256" key="6">
    <source>
        <dbReference type="ARBA" id="ARBA00023098"/>
    </source>
</evidence>
<dbReference type="PANTHER" id="PTHR43775">
    <property type="entry name" value="FATTY ACID SYNTHASE"/>
    <property type="match status" value="1"/>
</dbReference>
<keyword evidence="7" id="KW-0275">Fatty acid biosynthesis</keyword>
<sequence>MSCEEKIVISGIAGRFPESDNVLELQRNINENINFITKDERRWKDYYPDVPFGVGKINNITKFDATFFGILPKQANSMDPKSRMMLEHTFEALMDAGINPSELKGTNTGVFMGSIYIENELLDVRIHCFIIYYNSEQK</sequence>
<protein>
    <recommendedName>
        <fullName evidence="9">Beta-ketoacyl synthase-like N-terminal domain-containing protein</fullName>
    </recommendedName>
</protein>
<keyword evidence="11" id="KW-1185">Reference proteome</keyword>
<evidence type="ECO:0000256" key="5">
    <source>
        <dbReference type="ARBA" id="ARBA00023002"/>
    </source>
</evidence>
<dbReference type="Gene3D" id="3.40.47.10">
    <property type="match status" value="1"/>
</dbReference>
<proteinExistence type="predicted"/>
<keyword evidence="6" id="KW-0443">Lipid metabolism</keyword>
<keyword evidence="5" id="KW-0560">Oxidoreductase</keyword>
<name>A0ABD2WL10_9HYME</name>
<keyword evidence="2" id="KW-0444">Lipid biosynthesis</keyword>
<evidence type="ECO:0000256" key="7">
    <source>
        <dbReference type="ARBA" id="ARBA00023160"/>
    </source>
</evidence>
<dbReference type="AlphaFoldDB" id="A0ABD2WL10"/>
<keyword evidence="8" id="KW-0511">Multifunctional enzyme</keyword>
<keyword evidence="1" id="KW-0596">Phosphopantetheine</keyword>
<comment type="caution">
    <text evidence="10">The sequence shown here is derived from an EMBL/GenBank/DDBJ whole genome shotgun (WGS) entry which is preliminary data.</text>
</comment>
<dbReference type="SUPFAM" id="SSF53901">
    <property type="entry name" value="Thiolase-like"/>
    <property type="match status" value="1"/>
</dbReference>
<reference evidence="10 11" key="1">
    <citation type="journal article" date="2024" name="bioRxiv">
        <title>A reference genome for Trichogramma kaykai: A tiny desert-dwelling parasitoid wasp with competing sex-ratio distorters.</title>
        <authorList>
            <person name="Culotta J."/>
            <person name="Lindsey A.R."/>
        </authorList>
    </citation>
    <scope>NUCLEOTIDE SEQUENCE [LARGE SCALE GENOMIC DNA]</scope>
    <source>
        <strain evidence="10 11">KSX58</strain>
    </source>
</reference>
<accession>A0ABD2WL10</accession>
<evidence type="ECO:0000256" key="3">
    <source>
        <dbReference type="ARBA" id="ARBA00022832"/>
    </source>
</evidence>
<keyword evidence="4" id="KW-0521">NADP</keyword>
<dbReference type="Pfam" id="PF00109">
    <property type="entry name" value="ketoacyl-synt"/>
    <property type="match status" value="1"/>
</dbReference>
<organism evidence="10 11">
    <name type="scientific">Trichogramma kaykai</name>
    <dbReference type="NCBI Taxonomy" id="54128"/>
    <lineage>
        <taxon>Eukaryota</taxon>
        <taxon>Metazoa</taxon>
        <taxon>Ecdysozoa</taxon>
        <taxon>Arthropoda</taxon>
        <taxon>Hexapoda</taxon>
        <taxon>Insecta</taxon>
        <taxon>Pterygota</taxon>
        <taxon>Neoptera</taxon>
        <taxon>Endopterygota</taxon>
        <taxon>Hymenoptera</taxon>
        <taxon>Apocrita</taxon>
        <taxon>Proctotrupomorpha</taxon>
        <taxon>Chalcidoidea</taxon>
        <taxon>Trichogrammatidae</taxon>
        <taxon>Trichogramma</taxon>
    </lineage>
</organism>
<dbReference type="InterPro" id="IPR050091">
    <property type="entry name" value="PKS_NRPS_Biosynth_Enz"/>
</dbReference>
<dbReference type="InterPro" id="IPR016039">
    <property type="entry name" value="Thiolase-like"/>
</dbReference>
<evidence type="ECO:0000256" key="1">
    <source>
        <dbReference type="ARBA" id="ARBA00022450"/>
    </source>
</evidence>